<dbReference type="InterPro" id="IPR036397">
    <property type="entry name" value="RNaseH_sf"/>
</dbReference>
<evidence type="ECO:0000259" key="1">
    <source>
        <dbReference type="Pfam" id="PF13358"/>
    </source>
</evidence>
<protein>
    <submittedName>
        <fullName evidence="2">19077_t:CDS:1</fullName>
    </submittedName>
</protein>
<dbReference type="PANTHER" id="PTHR46564">
    <property type="entry name" value="TRANSPOSASE"/>
    <property type="match status" value="1"/>
</dbReference>
<gene>
    <name evidence="2" type="ORF">RFULGI_LOCUS978</name>
</gene>
<dbReference type="Gene3D" id="3.30.420.10">
    <property type="entry name" value="Ribonuclease H-like superfamily/Ribonuclease H"/>
    <property type="match status" value="1"/>
</dbReference>
<dbReference type="Gene3D" id="1.10.10.60">
    <property type="entry name" value="Homeodomain-like"/>
    <property type="match status" value="1"/>
</dbReference>
<dbReference type="PANTHER" id="PTHR46564:SF1">
    <property type="entry name" value="TRANSPOSASE"/>
    <property type="match status" value="1"/>
</dbReference>
<reference evidence="2" key="1">
    <citation type="submission" date="2021-06" db="EMBL/GenBank/DDBJ databases">
        <authorList>
            <person name="Kallberg Y."/>
            <person name="Tangrot J."/>
            <person name="Rosling A."/>
        </authorList>
    </citation>
    <scope>NUCLEOTIDE SEQUENCE</scope>
    <source>
        <strain evidence="2">IN212</strain>
    </source>
</reference>
<dbReference type="EMBL" id="CAJVPZ010000520">
    <property type="protein sequence ID" value="CAG8467806.1"/>
    <property type="molecule type" value="Genomic_DNA"/>
</dbReference>
<dbReference type="GO" id="GO:0003676">
    <property type="term" value="F:nucleic acid binding"/>
    <property type="evidence" value="ECO:0007669"/>
    <property type="project" value="InterPro"/>
</dbReference>
<sequence length="295" mass="34270">MGNKSNNYAPNSVYNLLLYKSDYMNSLRESGWTIKKIANRFEVSERTIYRRIKSNKQKVGRKLKLDGEALETFLDYVDREHKHAQQELADYASHLTEQKITRFIIGRTLKKHEFTHKKLSPHFSEQNKKKIKEFQERLYTLLDLPILALDKSSFPLNMAARFGYSKKGTRANFYKTGKRGLSYTLILCVANVEKYGVVLYQIVKGGVDAKVFHNFLSHEKISSKDKSLSSIRELLASKNIEPLYLPAYTPEMNPVECCFNFIKSEVRKQQPETYEELEVAIKEVLKLLHEKDLTG</sequence>
<evidence type="ECO:0000313" key="2">
    <source>
        <dbReference type="EMBL" id="CAG8467806.1"/>
    </source>
</evidence>
<proteinExistence type="predicted"/>
<dbReference type="InterPro" id="IPR047655">
    <property type="entry name" value="Transpos_IS630-like"/>
</dbReference>
<name>A0A9N8VVG4_9GLOM</name>
<organism evidence="2 3">
    <name type="scientific">Racocetra fulgida</name>
    <dbReference type="NCBI Taxonomy" id="60492"/>
    <lineage>
        <taxon>Eukaryota</taxon>
        <taxon>Fungi</taxon>
        <taxon>Fungi incertae sedis</taxon>
        <taxon>Mucoromycota</taxon>
        <taxon>Glomeromycotina</taxon>
        <taxon>Glomeromycetes</taxon>
        <taxon>Diversisporales</taxon>
        <taxon>Gigasporaceae</taxon>
        <taxon>Racocetra</taxon>
    </lineage>
</organism>
<accession>A0A9N8VVG4</accession>
<dbReference type="InterPro" id="IPR009057">
    <property type="entry name" value="Homeodomain-like_sf"/>
</dbReference>
<dbReference type="InterPro" id="IPR038717">
    <property type="entry name" value="Tc1-like_DDE_dom"/>
</dbReference>
<dbReference type="Pfam" id="PF13358">
    <property type="entry name" value="DDE_3"/>
    <property type="match status" value="1"/>
</dbReference>
<dbReference type="SUPFAM" id="SSF46689">
    <property type="entry name" value="Homeodomain-like"/>
    <property type="match status" value="1"/>
</dbReference>
<dbReference type="AlphaFoldDB" id="A0A9N8VVG4"/>
<feature type="domain" description="Tc1-like transposase DDE" evidence="1">
    <location>
        <begin position="146"/>
        <end position="277"/>
    </location>
</feature>
<comment type="caution">
    <text evidence="2">The sequence shown here is derived from an EMBL/GenBank/DDBJ whole genome shotgun (WGS) entry which is preliminary data.</text>
</comment>
<evidence type="ECO:0000313" key="3">
    <source>
        <dbReference type="Proteomes" id="UP000789396"/>
    </source>
</evidence>
<keyword evidence="3" id="KW-1185">Reference proteome</keyword>
<dbReference type="OrthoDB" id="2266637at2759"/>
<dbReference type="NCBIfam" id="NF033545">
    <property type="entry name" value="transpos_IS630"/>
    <property type="match status" value="1"/>
</dbReference>
<dbReference type="Proteomes" id="UP000789396">
    <property type="component" value="Unassembled WGS sequence"/>
</dbReference>